<keyword evidence="1 6" id="KW-0645">Protease</keyword>
<evidence type="ECO:0000256" key="6">
    <source>
        <dbReference type="RuleBase" id="RU003435"/>
    </source>
</evidence>
<dbReference type="AlphaFoldDB" id="F7YTP4"/>
<dbReference type="MEROPS" id="M03.010"/>
<dbReference type="PANTHER" id="PTHR11804">
    <property type="entry name" value="PROTEASE M3 THIMET OLIGOPEPTIDASE-RELATED"/>
    <property type="match status" value="1"/>
</dbReference>
<keyword evidence="5 6" id="KW-0482">Metalloprotease</keyword>
<evidence type="ECO:0000256" key="2">
    <source>
        <dbReference type="ARBA" id="ARBA00022723"/>
    </source>
</evidence>
<dbReference type="GO" id="GO:0006508">
    <property type="term" value="P:proteolysis"/>
    <property type="evidence" value="ECO:0007669"/>
    <property type="project" value="UniProtKB-KW"/>
</dbReference>
<keyword evidence="3 6" id="KW-0378">Hydrolase</keyword>
<dbReference type="NCBIfam" id="TIGR02289">
    <property type="entry name" value="M3_not_pepF"/>
    <property type="match status" value="1"/>
</dbReference>
<name>F7YTP4_9THEM</name>
<dbReference type="Pfam" id="PF01432">
    <property type="entry name" value="Peptidase_M3"/>
    <property type="match status" value="1"/>
</dbReference>
<sequence length="561" mass="66280">MKFSEFVYQRPNVDQLEEKLRNLIESFKKANSFEQARDILNQINQLRNDFSTASAIATIRYCMNTLDDFYKKEKEYFDEASPRMEGVIVELYKALVSSPFKDQLQKEFGNQLFTIAQLQTKTFKPEVLEDLILENKLGTEYSNLVSSAKIPFEGQNLTLPQVAAFMQVADRQVRKKAAEAYFSFFERNEEKTDKIYDQLVEVRTKIAHKLGYENFVQLAYDRLGRSDYNPKMVAKFREAIKKYIVPVVSELREEQRKRLEVDVLKYYDFSVVLKEGNPKPKGEPDEIIQKARQMYEEMSPETGEFFNFMLEDELMDLKSREGKYPGGFCHFIPNYKSPFIFANFNGTQDDVEVLTHEAGHAFQVYRSRNFTVPEYYWPTTESCEIHSMSMEFFAWPWLELFYGQDAEKAKFVHLSSALFFIPYGTLVDEFQHLVYENPSMTPQQRKKLWRSLEKIYMPELDYDGNKFLENGGRWHRQTHIFESPFYYIDYVLAQICAFQFWIKWEENRKKAFEDYLKLCDAGGSKSFMELVKLANLSSPFEEETIKKVAEKVVLWLEKQKI</sequence>
<dbReference type="STRING" id="688269.Theth_1194"/>
<keyword evidence="4 6" id="KW-0862">Zinc</keyword>
<proteinExistence type="inferred from homology"/>
<dbReference type="OrthoDB" id="9762795at2"/>
<accession>F7YTP4</accession>
<dbReference type="Proteomes" id="UP000006804">
    <property type="component" value="Chromosome"/>
</dbReference>
<keyword evidence="2 6" id="KW-0479">Metal-binding</keyword>
<dbReference type="SUPFAM" id="SSF55486">
    <property type="entry name" value="Metalloproteases ('zincins'), catalytic domain"/>
    <property type="match status" value="1"/>
</dbReference>
<dbReference type="GO" id="GO:0004222">
    <property type="term" value="F:metalloendopeptidase activity"/>
    <property type="evidence" value="ECO:0007669"/>
    <property type="project" value="InterPro"/>
</dbReference>
<evidence type="ECO:0000256" key="1">
    <source>
        <dbReference type="ARBA" id="ARBA00022670"/>
    </source>
</evidence>
<dbReference type="Gene3D" id="1.10.1370.30">
    <property type="match status" value="1"/>
</dbReference>
<evidence type="ECO:0000256" key="4">
    <source>
        <dbReference type="ARBA" id="ARBA00022833"/>
    </source>
</evidence>
<gene>
    <name evidence="8" type="ORF">Theth_1194</name>
</gene>
<comment type="similarity">
    <text evidence="6">Belongs to the peptidase M3 family.</text>
</comment>
<dbReference type="InterPro" id="IPR011976">
    <property type="entry name" value="Pept_M3B_oligopep-rel"/>
</dbReference>
<evidence type="ECO:0000256" key="3">
    <source>
        <dbReference type="ARBA" id="ARBA00022801"/>
    </source>
</evidence>
<evidence type="ECO:0000256" key="5">
    <source>
        <dbReference type="ARBA" id="ARBA00023049"/>
    </source>
</evidence>
<organism evidence="8 9">
    <name type="scientific">Pseudothermotoga thermarum DSM 5069</name>
    <dbReference type="NCBI Taxonomy" id="688269"/>
    <lineage>
        <taxon>Bacteria</taxon>
        <taxon>Thermotogati</taxon>
        <taxon>Thermotogota</taxon>
        <taxon>Thermotogae</taxon>
        <taxon>Thermotogales</taxon>
        <taxon>Thermotogaceae</taxon>
        <taxon>Pseudothermotoga</taxon>
    </lineage>
</organism>
<keyword evidence="9" id="KW-1185">Reference proteome</keyword>
<dbReference type="InterPro" id="IPR045090">
    <property type="entry name" value="Pept_M3A_M3B"/>
</dbReference>
<dbReference type="EMBL" id="CP002351">
    <property type="protein sequence ID" value="AEH51266.1"/>
    <property type="molecule type" value="Genomic_DNA"/>
</dbReference>
<dbReference type="InterPro" id="IPR001567">
    <property type="entry name" value="Pept_M3A_M3B_dom"/>
</dbReference>
<dbReference type="CDD" id="cd09606">
    <property type="entry name" value="M3B_PepF"/>
    <property type="match status" value="1"/>
</dbReference>
<dbReference type="PANTHER" id="PTHR11804:SF28">
    <property type="entry name" value="OLIGOENDOPEPTIDASE F"/>
    <property type="match status" value="1"/>
</dbReference>
<dbReference type="HOGENOM" id="CLU_030403_1_0_0"/>
<dbReference type="GO" id="GO:0046872">
    <property type="term" value="F:metal ion binding"/>
    <property type="evidence" value="ECO:0007669"/>
    <property type="project" value="UniProtKB-UniRule"/>
</dbReference>
<evidence type="ECO:0000313" key="9">
    <source>
        <dbReference type="Proteomes" id="UP000006804"/>
    </source>
</evidence>
<evidence type="ECO:0000259" key="7">
    <source>
        <dbReference type="Pfam" id="PF01432"/>
    </source>
</evidence>
<comment type="cofactor">
    <cofactor evidence="6">
        <name>Zn(2+)</name>
        <dbReference type="ChEBI" id="CHEBI:29105"/>
    </cofactor>
    <text evidence="6">Binds 1 zinc ion.</text>
</comment>
<dbReference type="GO" id="GO:0006518">
    <property type="term" value="P:peptide metabolic process"/>
    <property type="evidence" value="ECO:0007669"/>
    <property type="project" value="TreeGrafter"/>
</dbReference>
<reference evidence="8 9" key="1">
    <citation type="submission" date="2010-11" db="EMBL/GenBank/DDBJ databases">
        <title>The complete genome of Thermotoga thermarum DSM 5069.</title>
        <authorList>
            <consortium name="US DOE Joint Genome Institute (JGI-PGF)"/>
            <person name="Lucas S."/>
            <person name="Copeland A."/>
            <person name="Lapidus A."/>
            <person name="Bruce D."/>
            <person name="Goodwin L."/>
            <person name="Pitluck S."/>
            <person name="Kyrpides N."/>
            <person name="Mavromatis K."/>
            <person name="Ivanova N."/>
            <person name="Zeytun A."/>
            <person name="Brettin T."/>
            <person name="Detter J.C."/>
            <person name="Tapia R."/>
            <person name="Han C."/>
            <person name="Land M."/>
            <person name="Hauser L."/>
            <person name="Markowitz V."/>
            <person name="Cheng J.-F."/>
            <person name="Hugenholtz P."/>
            <person name="Woyke T."/>
            <person name="Wu D."/>
            <person name="Spring S."/>
            <person name="Schroeder M."/>
            <person name="Brambilla E."/>
            <person name="Klenk H.-P."/>
            <person name="Eisen J.A."/>
        </authorList>
    </citation>
    <scope>NUCLEOTIDE SEQUENCE [LARGE SCALE GENOMIC DNA]</scope>
    <source>
        <strain evidence="8 9">DSM 5069</strain>
    </source>
</reference>
<dbReference type="PATRIC" id="fig|688269.3.peg.1230"/>
<protein>
    <submittedName>
        <fullName evidence="8">Oligoendopeptidase, M3 family</fullName>
    </submittedName>
</protein>
<feature type="domain" description="Peptidase M3A/M3B catalytic" evidence="7">
    <location>
        <begin position="165"/>
        <end position="547"/>
    </location>
</feature>
<dbReference type="eggNOG" id="COG1164">
    <property type="taxonomic scope" value="Bacteria"/>
</dbReference>
<dbReference type="KEGG" id="tta:Theth_1194"/>
<evidence type="ECO:0000313" key="8">
    <source>
        <dbReference type="EMBL" id="AEH51266.1"/>
    </source>
</evidence>